<dbReference type="AlphaFoldDB" id="A0A5E6SEL1"/>
<organism evidence="2 3">
    <name type="scientific">Pseudomonas fluorescens</name>
    <dbReference type="NCBI Taxonomy" id="294"/>
    <lineage>
        <taxon>Bacteria</taxon>
        <taxon>Pseudomonadati</taxon>
        <taxon>Pseudomonadota</taxon>
        <taxon>Gammaproteobacteria</taxon>
        <taxon>Pseudomonadales</taxon>
        <taxon>Pseudomonadaceae</taxon>
        <taxon>Pseudomonas</taxon>
    </lineage>
</organism>
<protein>
    <submittedName>
        <fullName evidence="2">Uncharacterized protein</fullName>
    </submittedName>
</protein>
<proteinExistence type="predicted"/>
<evidence type="ECO:0000313" key="3">
    <source>
        <dbReference type="Proteomes" id="UP000399692"/>
    </source>
</evidence>
<name>A0A5E6SEL1_PSEFL</name>
<sequence length="123" mass="13447">MDGRQALRPRMGLTARSSREQGRSEGTPQRSEGAGCGAKHFFGYFFGAFAKKVTRRKGERGPQTHHKIRISPKPLKAKNPGTTKGTRVSHSQTNQISYQEGTTTACPLIARSTNSRLATAYIA</sequence>
<dbReference type="EMBL" id="CABVHF010000005">
    <property type="protein sequence ID" value="VVM79007.1"/>
    <property type="molecule type" value="Genomic_DNA"/>
</dbReference>
<feature type="region of interest" description="Disordered" evidence="1">
    <location>
        <begin position="72"/>
        <end position="99"/>
    </location>
</feature>
<evidence type="ECO:0000256" key="1">
    <source>
        <dbReference type="SAM" id="MobiDB-lite"/>
    </source>
</evidence>
<accession>A0A5E6SEL1</accession>
<reference evidence="2 3" key="1">
    <citation type="submission" date="2019-09" db="EMBL/GenBank/DDBJ databases">
        <authorList>
            <person name="Chandra G."/>
            <person name="Truman W A."/>
        </authorList>
    </citation>
    <scope>NUCLEOTIDE SEQUENCE [LARGE SCALE GENOMIC DNA]</scope>
    <source>
        <strain evidence="2">PS631</strain>
    </source>
</reference>
<feature type="compositionally biased region" description="Polar residues" evidence="1">
    <location>
        <begin position="80"/>
        <end position="99"/>
    </location>
</feature>
<gene>
    <name evidence="2" type="ORF">PS631_02231</name>
</gene>
<feature type="region of interest" description="Disordered" evidence="1">
    <location>
        <begin position="1"/>
        <end position="36"/>
    </location>
</feature>
<evidence type="ECO:0000313" key="2">
    <source>
        <dbReference type="EMBL" id="VVM79007.1"/>
    </source>
</evidence>
<dbReference type="Proteomes" id="UP000399692">
    <property type="component" value="Unassembled WGS sequence"/>
</dbReference>